<dbReference type="SUPFAM" id="SSF55785">
    <property type="entry name" value="PYP-like sensor domain (PAS domain)"/>
    <property type="match status" value="2"/>
</dbReference>
<feature type="compositionally biased region" description="Acidic residues" evidence="7">
    <location>
        <begin position="1"/>
        <end position="10"/>
    </location>
</feature>
<accession>A0AA35WA18</accession>
<evidence type="ECO:0000256" key="5">
    <source>
        <dbReference type="ARBA" id="ARBA00023163"/>
    </source>
</evidence>
<dbReference type="InterPro" id="IPR000014">
    <property type="entry name" value="PAS"/>
</dbReference>
<feature type="compositionally biased region" description="Pro residues" evidence="7">
    <location>
        <begin position="417"/>
        <end position="429"/>
    </location>
</feature>
<dbReference type="AlphaFoldDB" id="A0AA35WA18"/>
<dbReference type="Pfam" id="PF00010">
    <property type="entry name" value="HLH"/>
    <property type="match status" value="1"/>
</dbReference>
<evidence type="ECO:0000313" key="10">
    <source>
        <dbReference type="EMBL" id="CAI8007210.1"/>
    </source>
</evidence>
<protein>
    <submittedName>
        <fullName evidence="10">Endothelial PAS domain-containing protein 1</fullName>
    </submittedName>
</protein>
<dbReference type="GO" id="GO:0000977">
    <property type="term" value="F:RNA polymerase II transcription regulatory region sequence-specific DNA binding"/>
    <property type="evidence" value="ECO:0007669"/>
    <property type="project" value="TreeGrafter"/>
</dbReference>
<dbReference type="PANTHER" id="PTHR23043:SF17">
    <property type="entry name" value="PROTEIN SIMILAR"/>
    <property type="match status" value="1"/>
</dbReference>
<keyword evidence="4" id="KW-0238">DNA-binding</keyword>
<dbReference type="Gene3D" id="4.10.280.10">
    <property type="entry name" value="Helix-loop-helix DNA-binding domain"/>
    <property type="match status" value="1"/>
</dbReference>
<name>A0AA35WA18_GEOBA</name>
<evidence type="ECO:0000256" key="6">
    <source>
        <dbReference type="ARBA" id="ARBA00023242"/>
    </source>
</evidence>
<dbReference type="CDD" id="cd00130">
    <property type="entry name" value="PAS"/>
    <property type="match status" value="2"/>
</dbReference>
<dbReference type="Gene3D" id="3.30.450.20">
    <property type="entry name" value="PAS domain"/>
    <property type="match status" value="2"/>
</dbReference>
<keyword evidence="11" id="KW-1185">Reference proteome</keyword>
<organism evidence="10 11">
    <name type="scientific">Geodia barretti</name>
    <name type="common">Barrett's horny sponge</name>
    <dbReference type="NCBI Taxonomy" id="519541"/>
    <lineage>
        <taxon>Eukaryota</taxon>
        <taxon>Metazoa</taxon>
        <taxon>Porifera</taxon>
        <taxon>Demospongiae</taxon>
        <taxon>Heteroscleromorpha</taxon>
        <taxon>Tetractinellida</taxon>
        <taxon>Astrophorina</taxon>
        <taxon>Geodiidae</taxon>
        <taxon>Geodia</taxon>
    </lineage>
</organism>
<reference evidence="10" key="1">
    <citation type="submission" date="2023-03" db="EMBL/GenBank/DDBJ databases">
        <authorList>
            <person name="Steffen K."/>
            <person name="Cardenas P."/>
        </authorList>
    </citation>
    <scope>NUCLEOTIDE SEQUENCE</scope>
</reference>
<dbReference type="PANTHER" id="PTHR23043">
    <property type="entry name" value="HYPOXIA-INDUCIBLE FACTOR 1 ALPHA"/>
    <property type="match status" value="1"/>
</dbReference>
<keyword evidence="6" id="KW-0539">Nucleus</keyword>
<dbReference type="Pfam" id="PF00989">
    <property type="entry name" value="PAS"/>
    <property type="match status" value="1"/>
</dbReference>
<comment type="subcellular location">
    <subcellularLocation>
        <location evidence="1">Nucleus</location>
    </subcellularLocation>
</comment>
<dbReference type="InterPro" id="IPR011598">
    <property type="entry name" value="bHLH_dom"/>
</dbReference>
<feature type="region of interest" description="Disordered" evidence="7">
    <location>
        <begin position="470"/>
        <end position="511"/>
    </location>
</feature>
<evidence type="ECO:0000256" key="2">
    <source>
        <dbReference type="ARBA" id="ARBA00022737"/>
    </source>
</evidence>
<dbReference type="PROSITE" id="PS50112">
    <property type="entry name" value="PAS"/>
    <property type="match status" value="1"/>
</dbReference>
<dbReference type="EMBL" id="CASHTH010000755">
    <property type="protein sequence ID" value="CAI8007210.1"/>
    <property type="molecule type" value="Genomic_DNA"/>
</dbReference>
<feature type="compositionally biased region" description="Low complexity" evidence="7">
    <location>
        <begin position="351"/>
        <end position="381"/>
    </location>
</feature>
<evidence type="ECO:0000256" key="4">
    <source>
        <dbReference type="ARBA" id="ARBA00023125"/>
    </source>
</evidence>
<dbReference type="InterPro" id="IPR013767">
    <property type="entry name" value="PAS_fold"/>
</dbReference>
<feature type="compositionally biased region" description="Polar residues" evidence="7">
    <location>
        <begin position="197"/>
        <end position="214"/>
    </location>
</feature>
<gene>
    <name evidence="10" type="ORF">GBAR_LOCUS5105</name>
</gene>
<dbReference type="Proteomes" id="UP001174909">
    <property type="component" value="Unassembled WGS sequence"/>
</dbReference>
<feature type="region of interest" description="Disordered" evidence="7">
    <location>
        <begin position="1"/>
        <end position="21"/>
    </location>
</feature>
<sequence>MSFPLDDDANSDGGGQDGVRQNVVAKKRRRHQNVEIDELGELVPYRRADGKALDKLSVLRLTTSFFKFQDFMTTVYGANGAHNESVLTDMLDEAMDGFLMVIASDGVILYASENMESFVALSPRDVIGHCLHDFVQSEQDSKTITKNLEPKGDKPSQYRTFFLELRNSASPKSPLCGNKMLLRLSGHLKVSVDHPPCSTQKSSSEPSLVMTSSSSEEETGPHVLGLVAECRPMALSLSILEMEFPDLSFTCVFGLDHMMRSIDDRIRNILGFEPEYFIAFSYKDFMHPGDTEMMEQAHEFLARTGYVCKPPYRVMSASGDWVWIKAEAVLRYNKKTKKPTHYDMLCKVVGPSSTPSPSCSVSTNSTFSSPTPSPSSSVAVPAHPQSHSMEPNPPIISSVQHQMLDMPLSNFSTPQQQHPPPPPPPPPPSQEWVERQRQLENQIQRQKELLQDLIVQQEVHQMMMPEPQEMAAVQQTDKEPTQNHFSPLSSGYSSSLSSLAPSPLSSTNSGHKEEMACLDNAPSPLELSSVKTRSLSSLAPSPLSHVGLSTVPATQPLPLPQMTNGGQNGPNTTTGDATNVSFLGSVDFLSSASPDSALPLSPDIQELLQQFM</sequence>
<proteinExistence type="predicted"/>
<keyword evidence="5" id="KW-0804">Transcription</keyword>
<feature type="domain" description="BHLH" evidence="9">
    <location>
        <begin position="16"/>
        <end position="69"/>
    </location>
</feature>
<evidence type="ECO:0000256" key="7">
    <source>
        <dbReference type="SAM" id="MobiDB-lite"/>
    </source>
</evidence>
<feature type="region of interest" description="Disordered" evidence="7">
    <location>
        <begin position="409"/>
        <end position="435"/>
    </location>
</feature>
<feature type="region of interest" description="Disordered" evidence="7">
    <location>
        <begin position="351"/>
        <end position="395"/>
    </location>
</feature>
<dbReference type="SMART" id="SM00353">
    <property type="entry name" value="HLH"/>
    <property type="match status" value="1"/>
</dbReference>
<evidence type="ECO:0000256" key="3">
    <source>
        <dbReference type="ARBA" id="ARBA00023015"/>
    </source>
</evidence>
<dbReference type="InterPro" id="IPR036638">
    <property type="entry name" value="HLH_DNA-bd_sf"/>
</dbReference>
<dbReference type="SUPFAM" id="SSF47459">
    <property type="entry name" value="HLH, helix-loop-helix DNA-binding domain"/>
    <property type="match status" value="1"/>
</dbReference>
<keyword evidence="2" id="KW-0677">Repeat</keyword>
<dbReference type="Pfam" id="PF08447">
    <property type="entry name" value="PAS_3"/>
    <property type="match status" value="1"/>
</dbReference>
<dbReference type="GO" id="GO:0000981">
    <property type="term" value="F:DNA-binding transcription factor activity, RNA polymerase II-specific"/>
    <property type="evidence" value="ECO:0007669"/>
    <property type="project" value="TreeGrafter"/>
</dbReference>
<feature type="region of interest" description="Disordered" evidence="7">
    <location>
        <begin position="538"/>
        <end position="578"/>
    </location>
</feature>
<dbReference type="CDD" id="cd11391">
    <property type="entry name" value="bHLH_PAS"/>
    <property type="match status" value="1"/>
</dbReference>
<evidence type="ECO:0000259" key="8">
    <source>
        <dbReference type="PROSITE" id="PS50112"/>
    </source>
</evidence>
<feature type="compositionally biased region" description="Polar residues" evidence="7">
    <location>
        <begin position="385"/>
        <end position="395"/>
    </location>
</feature>
<evidence type="ECO:0000256" key="1">
    <source>
        <dbReference type="ARBA" id="ARBA00004123"/>
    </source>
</evidence>
<dbReference type="InterPro" id="IPR013655">
    <property type="entry name" value="PAS_fold_3"/>
</dbReference>
<dbReference type="PROSITE" id="PS50888">
    <property type="entry name" value="BHLH"/>
    <property type="match status" value="1"/>
</dbReference>
<dbReference type="GO" id="GO:0005634">
    <property type="term" value="C:nucleus"/>
    <property type="evidence" value="ECO:0007669"/>
    <property type="project" value="UniProtKB-SubCell"/>
</dbReference>
<evidence type="ECO:0000313" key="11">
    <source>
        <dbReference type="Proteomes" id="UP001174909"/>
    </source>
</evidence>
<evidence type="ECO:0000259" key="9">
    <source>
        <dbReference type="PROSITE" id="PS50888"/>
    </source>
</evidence>
<keyword evidence="3" id="KW-0805">Transcription regulation</keyword>
<feature type="region of interest" description="Disordered" evidence="7">
    <location>
        <begin position="194"/>
        <end position="217"/>
    </location>
</feature>
<feature type="domain" description="PAS" evidence="8">
    <location>
        <begin position="83"/>
        <end position="138"/>
    </location>
</feature>
<comment type="caution">
    <text evidence="10">The sequence shown here is derived from an EMBL/GenBank/DDBJ whole genome shotgun (WGS) entry which is preliminary data.</text>
</comment>
<feature type="compositionally biased region" description="Low complexity" evidence="7">
    <location>
        <begin position="486"/>
        <end position="506"/>
    </location>
</feature>
<feature type="compositionally biased region" description="Low complexity" evidence="7">
    <location>
        <begin position="563"/>
        <end position="575"/>
    </location>
</feature>
<dbReference type="GO" id="GO:0046983">
    <property type="term" value="F:protein dimerization activity"/>
    <property type="evidence" value="ECO:0007669"/>
    <property type="project" value="InterPro"/>
</dbReference>
<dbReference type="InterPro" id="IPR035965">
    <property type="entry name" value="PAS-like_dom_sf"/>
</dbReference>
<dbReference type="SMART" id="SM00091">
    <property type="entry name" value="PAS"/>
    <property type="match status" value="2"/>
</dbReference>